<gene>
    <name evidence="11" type="ORF">KFE25_006013</name>
    <name evidence="10" type="ORF">PLUT1463_LOCUS9819</name>
</gene>
<evidence type="ECO:0000256" key="6">
    <source>
        <dbReference type="ARBA" id="ARBA00023098"/>
    </source>
</evidence>
<reference evidence="10" key="1">
    <citation type="submission" date="2021-01" db="EMBL/GenBank/DDBJ databases">
        <authorList>
            <person name="Corre E."/>
            <person name="Pelletier E."/>
            <person name="Niang G."/>
            <person name="Scheremetjew M."/>
            <person name="Finn R."/>
            <person name="Kale V."/>
            <person name="Holt S."/>
            <person name="Cochrane G."/>
            <person name="Meng A."/>
            <person name="Brown T."/>
            <person name="Cohen L."/>
        </authorList>
    </citation>
    <scope>NUCLEOTIDE SEQUENCE</scope>
    <source>
        <strain evidence="10">RCC1537</strain>
    </source>
</reference>
<evidence type="ECO:0000256" key="8">
    <source>
        <dbReference type="RuleBase" id="RU000363"/>
    </source>
</evidence>
<dbReference type="Pfam" id="PF00106">
    <property type="entry name" value="adh_short"/>
    <property type="match status" value="1"/>
</dbReference>
<keyword evidence="9" id="KW-0812">Transmembrane</keyword>
<keyword evidence="7" id="KW-0275">Fatty acid biosynthesis</keyword>
<organism evidence="10">
    <name type="scientific">Diacronema lutheri</name>
    <name type="common">Unicellular marine alga</name>
    <name type="synonym">Monochrysis lutheri</name>
    <dbReference type="NCBI Taxonomy" id="2081491"/>
    <lineage>
        <taxon>Eukaryota</taxon>
        <taxon>Haptista</taxon>
        <taxon>Haptophyta</taxon>
        <taxon>Pavlovophyceae</taxon>
        <taxon>Pavlovales</taxon>
        <taxon>Pavlovaceae</taxon>
        <taxon>Diacronema</taxon>
    </lineage>
</organism>
<keyword evidence="9" id="KW-1133">Transmembrane helix</keyword>
<dbReference type="OMA" id="LVAPGMM"/>
<evidence type="ECO:0000256" key="9">
    <source>
        <dbReference type="SAM" id="Phobius"/>
    </source>
</evidence>
<keyword evidence="9" id="KW-0472">Membrane</keyword>
<dbReference type="Gene3D" id="3.40.50.720">
    <property type="entry name" value="NAD(P)-binding Rossmann-like Domain"/>
    <property type="match status" value="1"/>
</dbReference>
<dbReference type="InterPro" id="IPR020904">
    <property type="entry name" value="Sc_DH/Rdtase_CS"/>
</dbReference>
<dbReference type="InterPro" id="IPR002347">
    <property type="entry name" value="SDR_fam"/>
</dbReference>
<dbReference type="EMBL" id="HBEB01015325">
    <property type="protein sequence ID" value="CAD8275503.1"/>
    <property type="molecule type" value="Transcribed_RNA"/>
</dbReference>
<comment type="pathway">
    <text evidence="1">Lipid metabolism; fatty acid biosynthesis.</text>
</comment>
<dbReference type="FunFam" id="3.40.50.720:FF:000137">
    <property type="entry name" value="Hydroxysteroid (17-beta) dehydrogenase 3"/>
    <property type="match status" value="1"/>
</dbReference>
<evidence type="ECO:0000256" key="3">
    <source>
        <dbReference type="ARBA" id="ARBA00022832"/>
    </source>
</evidence>
<reference evidence="11" key="2">
    <citation type="submission" date="2021-05" db="EMBL/GenBank/DDBJ databases">
        <title>The genome of the haptophyte Pavlova lutheri (Diacronema luteri, Pavlovales) - a model for lipid biosynthesis in eukaryotic algae.</title>
        <authorList>
            <person name="Hulatt C.J."/>
            <person name="Posewitz M.C."/>
        </authorList>
    </citation>
    <scope>NUCLEOTIDE SEQUENCE</scope>
    <source>
        <strain evidence="11">NIVA-4/92</strain>
    </source>
</reference>
<dbReference type="CDD" id="cd05356">
    <property type="entry name" value="17beta-HSD1_like_SDR_c"/>
    <property type="match status" value="1"/>
</dbReference>
<comment type="similarity">
    <text evidence="8">Belongs to the short-chain dehydrogenases/reductases (SDR) family.</text>
</comment>
<dbReference type="InterPro" id="IPR036291">
    <property type="entry name" value="NAD(P)-bd_dom_sf"/>
</dbReference>
<dbReference type="PRINTS" id="PR00080">
    <property type="entry name" value="SDRFAMILY"/>
</dbReference>
<dbReference type="GO" id="GO:0016491">
    <property type="term" value="F:oxidoreductase activity"/>
    <property type="evidence" value="ECO:0007669"/>
    <property type="project" value="UniProtKB-KW"/>
</dbReference>
<dbReference type="OrthoDB" id="5545019at2759"/>
<keyword evidence="5" id="KW-0560">Oxidoreductase</keyword>
<keyword evidence="2" id="KW-0444">Lipid biosynthesis</keyword>
<accession>A0A7R9UTQ9</accession>
<dbReference type="PANTHER" id="PTHR43086">
    <property type="entry name" value="VERY-LONG-CHAIN 3-OXOOACYL-COA REDUCTASE"/>
    <property type="match status" value="1"/>
</dbReference>
<evidence type="ECO:0000313" key="10">
    <source>
        <dbReference type="EMBL" id="CAD8275503.1"/>
    </source>
</evidence>
<proteinExistence type="inferred from homology"/>
<name>A0A7R9UTQ9_DIALT</name>
<dbReference type="SUPFAM" id="SSF51735">
    <property type="entry name" value="NAD(P)-binding Rossmann-fold domains"/>
    <property type="match status" value="1"/>
</dbReference>
<dbReference type="GO" id="GO:0005783">
    <property type="term" value="C:endoplasmic reticulum"/>
    <property type="evidence" value="ECO:0007669"/>
    <property type="project" value="TreeGrafter"/>
</dbReference>
<keyword evidence="6" id="KW-0443">Lipid metabolism</keyword>
<dbReference type="GO" id="GO:0030497">
    <property type="term" value="P:fatty acid elongation"/>
    <property type="evidence" value="ECO:0007669"/>
    <property type="project" value="TreeGrafter"/>
</dbReference>
<dbReference type="Proteomes" id="UP000751190">
    <property type="component" value="Unassembled WGS sequence"/>
</dbReference>
<dbReference type="PROSITE" id="PS00061">
    <property type="entry name" value="ADH_SHORT"/>
    <property type="match status" value="1"/>
</dbReference>
<protein>
    <recommendedName>
        <fullName evidence="13">Very-long-chain 3-oxoacyl-CoA reductase</fullName>
    </recommendedName>
</protein>
<evidence type="ECO:0000256" key="4">
    <source>
        <dbReference type="ARBA" id="ARBA00022857"/>
    </source>
</evidence>
<evidence type="ECO:0000256" key="1">
    <source>
        <dbReference type="ARBA" id="ARBA00005194"/>
    </source>
</evidence>
<dbReference type="PANTHER" id="PTHR43086:SF2">
    <property type="entry name" value="HYDROXYSTEROID DEHYDROGENASE-LIKE PROTEIN 1"/>
    <property type="match status" value="1"/>
</dbReference>
<dbReference type="AlphaFoldDB" id="A0A7R9UTQ9"/>
<sequence>MSSAALVALVLQGLGAIYAAKVAFSLLSYAFKLFIKPGASLAKFKAAKDWAVVTGATDGIGKAYAMALAKRGLNVLIVSRTQDKLDVVRQEIVDKHPGVEVRTHRTDFTAFDDAAVASLSKVIAELQVGVLVNNVAVNVEMPTYFDEVELCKVRDIITCNTLGTALLTHAVLPQMKSRKRGVIINLSSLGGTLPSAMLQPYGATKSFVENFSEALAEETKRYGIIVQCNVPYFVKTAMANRSRASLTIPEPRDFVSASLSKLGNGLTISPFWSHAIILYALGCAPHALLVPYVHNLHKNIRKLSIRKKERQAAAAAGKKTS</sequence>
<keyword evidence="4" id="KW-0521">NADP</keyword>
<dbReference type="PIRSF" id="PIRSF000126">
    <property type="entry name" value="11-beta-HSD1"/>
    <property type="match status" value="1"/>
</dbReference>
<feature type="transmembrane region" description="Helical" evidence="9">
    <location>
        <begin position="271"/>
        <end position="293"/>
    </location>
</feature>
<dbReference type="EMBL" id="JAGTXO010000002">
    <property type="protein sequence ID" value="KAG8469558.1"/>
    <property type="molecule type" value="Genomic_DNA"/>
</dbReference>
<evidence type="ECO:0000313" key="12">
    <source>
        <dbReference type="Proteomes" id="UP000751190"/>
    </source>
</evidence>
<evidence type="ECO:0000256" key="7">
    <source>
        <dbReference type="ARBA" id="ARBA00023160"/>
    </source>
</evidence>
<keyword evidence="3" id="KW-0276">Fatty acid metabolism</keyword>
<evidence type="ECO:0000256" key="2">
    <source>
        <dbReference type="ARBA" id="ARBA00022516"/>
    </source>
</evidence>
<evidence type="ECO:0000256" key="5">
    <source>
        <dbReference type="ARBA" id="ARBA00023002"/>
    </source>
</evidence>
<evidence type="ECO:0008006" key="13">
    <source>
        <dbReference type="Google" id="ProtNLM"/>
    </source>
</evidence>
<dbReference type="PRINTS" id="PR00081">
    <property type="entry name" value="GDHRDH"/>
</dbReference>
<evidence type="ECO:0000313" key="11">
    <source>
        <dbReference type="EMBL" id="KAG8469558.1"/>
    </source>
</evidence>
<keyword evidence="12" id="KW-1185">Reference proteome</keyword>